<evidence type="ECO:0000256" key="1">
    <source>
        <dbReference type="ARBA" id="ARBA00004236"/>
    </source>
</evidence>
<dbReference type="SUPFAM" id="SSF52058">
    <property type="entry name" value="L domain-like"/>
    <property type="match status" value="1"/>
</dbReference>
<accession>B8BKQ9</accession>
<dbReference type="Gramene" id="BGIOSGA033918-TA">
    <property type="protein sequence ID" value="BGIOSGA033918-PA"/>
    <property type="gene ID" value="BGIOSGA033918"/>
</dbReference>
<dbReference type="Pfam" id="PF23598">
    <property type="entry name" value="LRR_14"/>
    <property type="match status" value="1"/>
</dbReference>
<dbReference type="InterPro" id="IPR013210">
    <property type="entry name" value="LRR_N_plant-typ"/>
</dbReference>
<evidence type="ECO:0000256" key="4">
    <source>
        <dbReference type="ARBA" id="ARBA00022729"/>
    </source>
</evidence>
<dbReference type="InterPro" id="IPR032675">
    <property type="entry name" value="LRR_dom_sf"/>
</dbReference>
<evidence type="ECO:0000259" key="8">
    <source>
        <dbReference type="Pfam" id="PF08263"/>
    </source>
</evidence>
<feature type="domain" description="Disease resistance R13L4/SHOC-2-like LRR" evidence="9">
    <location>
        <begin position="124"/>
        <end position="261"/>
    </location>
</feature>
<gene>
    <name evidence="10" type="ORF">OsI_36261</name>
</gene>
<keyword evidence="5" id="KW-0677">Repeat</keyword>
<evidence type="ECO:0000256" key="7">
    <source>
        <dbReference type="SAM" id="SignalP"/>
    </source>
</evidence>
<keyword evidence="4 7" id="KW-0732">Signal</keyword>
<dbReference type="FunFam" id="3.80.10.10:FF:000024">
    <property type="entry name" value="Somatic embryogenesis receptor kinase 1"/>
    <property type="match status" value="1"/>
</dbReference>
<dbReference type="OMA" id="VNCNTEE"/>
<evidence type="ECO:0000313" key="10">
    <source>
        <dbReference type="EMBL" id="EEC68245.1"/>
    </source>
</evidence>
<keyword evidence="2" id="KW-1003">Cell membrane</keyword>
<sequence length="289" mass="30492">MGSQFAGAKISVVLLTGLVALATLVNCNTEELLRFFSNGGSFFSSSSSSSSVHWPSAVATLVSCNTEGDILYAQRQAWKDPFNVLQSWDPTLVNPCTWFHVTCNNNNSVVRVDLGLAGLSGPLIPQLGGLSYLQYLELYGNELNGSIPAALGNLSSLVSLDLQGNLLTGVIPDSLGAISNLRNLRLYGNNLTGTIPQSLGSLTSLVKLELQKNSLSGTIPASLGNIKTLELLRLNKNSLTGTVPMEVLSLVLVGNLTELNVAGNNLDGTVGSTGWRVTTIIQDNLKTSG</sequence>
<feature type="domain" description="Leucine-rich repeat-containing N-terminal plant-type" evidence="8">
    <location>
        <begin position="65"/>
        <end position="104"/>
    </location>
</feature>
<dbReference type="HOGENOM" id="CLU_000288_18_9_1"/>
<evidence type="ECO:0000313" key="11">
    <source>
        <dbReference type="Proteomes" id="UP000007015"/>
    </source>
</evidence>
<organism evidence="10 11">
    <name type="scientific">Oryza sativa subsp. indica</name>
    <name type="common">Rice</name>
    <dbReference type="NCBI Taxonomy" id="39946"/>
    <lineage>
        <taxon>Eukaryota</taxon>
        <taxon>Viridiplantae</taxon>
        <taxon>Streptophyta</taxon>
        <taxon>Embryophyta</taxon>
        <taxon>Tracheophyta</taxon>
        <taxon>Spermatophyta</taxon>
        <taxon>Magnoliopsida</taxon>
        <taxon>Liliopsida</taxon>
        <taxon>Poales</taxon>
        <taxon>Poaceae</taxon>
        <taxon>BOP clade</taxon>
        <taxon>Oryzoideae</taxon>
        <taxon>Oryzeae</taxon>
        <taxon>Oryzinae</taxon>
        <taxon>Oryza</taxon>
        <taxon>Oryza sativa</taxon>
    </lineage>
</organism>
<evidence type="ECO:0000256" key="5">
    <source>
        <dbReference type="ARBA" id="ARBA00022737"/>
    </source>
</evidence>
<feature type="chain" id="PRO_5002868734" evidence="7">
    <location>
        <begin position="28"/>
        <end position="289"/>
    </location>
</feature>
<dbReference type="GO" id="GO:0005886">
    <property type="term" value="C:plasma membrane"/>
    <property type="evidence" value="ECO:0007669"/>
    <property type="project" value="UniProtKB-SubCell"/>
</dbReference>
<feature type="signal peptide" evidence="7">
    <location>
        <begin position="1"/>
        <end position="27"/>
    </location>
</feature>
<dbReference type="InterPro" id="IPR055414">
    <property type="entry name" value="LRR_R13L4/SHOC2-like"/>
</dbReference>
<dbReference type="STRING" id="39946.B8BKQ9"/>
<dbReference type="AlphaFoldDB" id="B8BKQ9"/>
<evidence type="ECO:0000256" key="3">
    <source>
        <dbReference type="ARBA" id="ARBA00022614"/>
    </source>
</evidence>
<evidence type="ECO:0000259" key="9">
    <source>
        <dbReference type="Pfam" id="PF23598"/>
    </source>
</evidence>
<keyword evidence="6" id="KW-0472">Membrane</keyword>
<proteinExistence type="predicted"/>
<keyword evidence="3" id="KW-0433">Leucine-rich repeat</keyword>
<dbReference type="Proteomes" id="UP000007015">
    <property type="component" value="Chromosome 11"/>
</dbReference>
<dbReference type="Pfam" id="PF08263">
    <property type="entry name" value="LRRNT_2"/>
    <property type="match status" value="1"/>
</dbReference>
<reference evidence="10 11" key="1">
    <citation type="journal article" date="2005" name="PLoS Biol.">
        <title>The genomes of Oryza sativa: a history of duplications.</title>
        <authorList>
            <person name="Yu J."/>
            <person name="Wang J."/>
            <person name="Lin W."/>
            <person name="Li S."/>
            <person name="Li H."/>
            <person name="Zhou J."/>
            <person name="Ni P."/>
            <person name="Dong W."/>
            <person name="Hu S."/>
            <person name="Zeng C."/>
            <person name="Zhang J."/>
            <person name="Zhang Y."/>
            <person name="Li R."/>
            <person name="Xu Z."/>
            <person name="Li S."/>
            <person name="Li X."/>
            <person name="Zheng H."/>
            <person name="Cong L."/>
            <person name="Lin L."/>
            <person name="Yin J."/>
            <person name="Geng J."/>
            <person name="Li G."/>
            <person name="Shi J."/>
            <person name="Liu J."/>
            <person name="Lv H."/>
            <person name="Li J."/>
            <person name="Wang J."/>
            <person name="Deng Y."/>
            <person name="Ran L."/>
            <person name="Shi X."/>
            <person name="Wang X."/>
            <person name="Wu Q."/>
            <person name="Li C."/>
            <person name="Ren X."/>
            <person name="Wang J."/>
            <person name="Wang X."/>
            <person name="Li D."/>
            <person name="Liu D."/>
            <person name="Zhang X."/>
            <person name="Ji Z."/>
            <person name="Zhao W."/>
            <person name="Sun Y."/>
            <person name="Zhang Z."/>
            <person name="Bao J."/>
            <person name="Han Y."/>
            <person name="Dong L."/>
            <person name="Ji J."/>
            <person name="Chen P."/>
            <person name="Wu S."/>
            <person name="Liu J."/>
            <person name="Xiao Y."/>
            <person name="Bu D."/>
            <person name="Tan J."/>
            <person name="Yang L."/>
            <person name="Ye C."/>
            <person name="Zhang J."/>
            <person name="Xu J."/>
            <person name="Zhou Y."/>
            <person name="Yu Y."/>
            <person name="Zhang B."/>
            <person name="Zhuang S."/>
            <person name="Wei H."/>
            <person name="Liu B."/>
            <person name="Lei M."/>
            <person name="Yu H."/>
            <person name="Li Y."/>
            <person name="Xu H."/>
            <person name="Wei S."/>
            <person name="He X."/>
            <person name="Fang L."/>
            <person name="Zhang Z."/>
            <person name="Zhang Y."/>
            <person name="Huang X."/>
            <person name="Su Z."/>
            <person name="Tong W."/>
            <person name="Li J."/>
            <person name="Tong Z."/>
            <person name="Li S."/>
            <person name="Ye J."/>
            <person name="Wang L."/>
            <person name="Fang L."/>
            <person name="Lei T."/>
            <person name="Chen C."/>
            <person name="Chen H."/>
            <person name="Xu Z."/>
            <person name="Li H."/>
            <person name="Huang H."/>
            <person name="Zhang F."/>
            <person name="Xu H."/>
            <person name="Li N."/>
            <person name="Zhao C."/>
            <person name="Li S."/>
            <person name="Dong L."/>
            <person name="Huang Y."/>
            <person name="Li L."/>
            <person name="Xi Y."/>
            <person name="Qi Q."/>
            <person name="Li W."/>
            <person name="Zhang B."/>
            <person name="Hu W."/>
            <person name="Zhang Y."/>
            <person name="Tian X."/>
            <person name="Jiao Y."/>
            <person name="Liang X."/>
            <person name="Jin J."/>
            <person name="Gao L."/>
            <person name="Zheng W."/>
            <person name="Hao B."/>
            <person name="Liu S."/>
            <person name="Wang W."/>
            <person name="Yuan L."/>
            <person name="Cao M."/>
            <person name="McDermott J."/>
            <person name="Samudrala R."/>
            <person name="Wang J."/>
            <person name="Wong G.K."/>
            <person name="Yang H."/>
        </authorList>
    </citation>
    <scope>NUCLEOTIDE SEQUENCE [LARGE SCALE GENOMIC DNA]</scope>
    <source>
        <strain evidence="11">cv. 93-11</strain>
    </source>
</reference>
<dbReference type="EMBL" id="CM000136">
    <property type="protein sequence ID" value="EEC68245.1"/>
    <property type="molecule type" value="Genomic_DNA"/>
</dbReference>
<dbReference type="Gene3D" id="3.80.10.10">
    <property type="entry name" value="Ribonuclease Inhibitor"/>
    <property type="match status" value="2"/>
</dbReference>
<dbReference type="PANTHER" id="PTHR47988">
    <property type="entry name" value="SOMATIC EMBRYOGENESIS RECEPTOR KINASE 1"/>
    <property type="match status" value="1"/>
</dbReference>
<protein>
    <submittedName>
        <fullName evidence="10">Uncharacterized protein</fullName>
    </submittedName>
</protein>
<comment type="subcellular location">
    <subcellularLocation>
        <location evidence="1">Cell membrane</location>
    </subcellularLocation>
</comment>
<evidence type="ECO:0000256" key="6">
    <source>
        <dbReference type="ARBA" id="ARBA00023136"/>
    </source>
</evidence>
<name>B8BKQ9_ORYSI</name>
<keyword evidence="11" id="KW-1185">Reference proteome</keyword>
<dbReference type="FunFam" id="3.80.10.10:FF:000864">
    <property type="entry name" value="BRASSINOSTEROID INSENSITIVE 1-associated receptor kinase 1, putative, expressed"/>
    <property type="match status" value="1"/>
</dbReference>
<evidence type="ECO:0000256" key="2">
    <source>
        <dbReference type="ARBA" id="ARBA00022475"/>
    </source>
</evidence>